<dbReference type="Proteomes" id="UP000179920">
    <property type="component" value="Chromosome III"/>
</dbReference>
<sequence length="164" mass="18546">MILIGACENEGSNNLNCILARPKDATPWTFHELYKQLKTNLLKNNDLDQATTLCKSSHLCMYNHDIQKLIEYIWGHWVKANTMGHPLPELMKIQMLINSARINASYATYINTLECMGNTHDFDQVTATLLKCQEQMQLKLIHKVPGSGTAPSSIRVAKSQQTET</sequence>
<evidence type="ECO:0000313" key="2">
    <source>
        <dbReference type="Proteomes" id="UP000179920"/>
    </source>
</evidence>
<dbReference type="EMBL" id="LT558119">
    <property type="protein sequence ID" value="SAM76813.1"/>
    <property type="molecule type" value="Genomic_DNA"/>
</dbReference>
<accession>A0A1K0FZD3</accession>
<organism evidence="1 2">
    <name type="scientific">Ustilago bromivora</name>
    <dbReference type="NCBI Taxonomy" id="307758"/>
    <lineage>
        <taxon>Eukaryota</taxon>
        <taxon>Fungi</taxon>
        <taxon>Dikarya</taxon>
        <taxon>Basidiomycota</taxon>
        <taxon>Ustilaginomycotina</taxon>
        <taxon>Ustilaginomycetes</taxon>
        <taxon>Ustilaginales</taxon>
        <taxon>Ustilaginaceae</taxon>
        <taxon>Ustilago</taxon>
    </lineage>
</organism>
<reference evidence="2" key="1">
    <citation type="submission" date="2016-04" db="EMBL/GenBank/DDBJ databases">
        <authorList>
            <person name="Guldener U."/>
            <person name="Guldener U."/>
        </authorList>
    </citation>
    <scope>NUCLEOTIDE SEQUENCE [LARGE SCALE GENOMIC DNA]</scope>
    <source>
        <strain evidence="2">UB2112</strain>
    </source>
</reference>
<dbReference type="OrthoDB" id="3341596at2759"/>
<protein>
    <submittedName>
        <fullName evidence="1">Uncharacterized protein</fullName>
    </submittedName>
</protein>
<evidence type="ECO:0000313" key="1">
    <source>
        <dbReference type="EMBL" id="SAM76813.1"/>
    </source>
</evidence>
<gene>
    <name evidence="1" type="ORF">UBRO_20021</name>
</gene>
<proteinExistence type="predicted"/>
<name>A0A1K0FZD3_9BASI</name>
<dbReference type="AlphaFoldDB" id="A0A1K0FZD3"/>